<keyword evidence="3" id="KW-1185">Reference proteome</keyword>
<sequence length="68" mass="7291">MKVNNFVIYLLVSLILFAGQALSKKPPGGRAVKEKAIKTADTTMKSAAKTLGKEAMGRGMDAMFGQRC</sequence>
<dbReference type="AlphaFoldDB" id="A0A1A9V7B3"/>
<keyword evidence="1" id="KW-0732">Signal</keyword>
<dbReference type="VEuPathDB" id="VectorBase:GAUT028227"/>
<feature type="signal peptide" evidence="1">
    <location>
        <begin position="1"/>
        <end position="23"/>
    </location>
</feature>
<evidence type="ECO:0000313" key="2">
    <source>
        <dbReference type="EnsemblMetazoa" id="GAUT028227-PA"/>
    </source>
</evidence>
<proteinExistence type="predicted"/>
<evidence type="ECO:0000313" key="3">
    <source>
        <dbReference type="Proteomes" id="UP000078200"/>
    </source>
</evidence>
<name>A0A1A9V7B3_GLOAU</name>
<dbReference type="EnsemblMetazoa" id="GAUT028227-RA">
    <property type="protein sequence ID" value="GAUT028227-PA"/>
    <property type="gene ID" value="GAUT028227"/>
</dbReference>
<reference evidence="2" key="1">
    <citation type="submission" date="2020-05" db="UniProtKB">
        <authorList>
            <consortium name="EnsemblMetazoa"/>
        </authorList>
    </citation>
    <scope>IDENTIFICATION</scope>
    <source>
        <strain evidence="2">TTRI</strain>
    </source>
</reference>
<feature type="chain" id="PRO_5008399112" evidence="1">
    <location>
        <begin position="24"/>
        <end position="68"/>
    </location>
</feature>
<protein>
    <submittedName>
        <fullName evidence="2">Uncharacterized protein</fullName>
    </submittedName>
</protein>
<evidence type="ECO:0000256" key="1">
    <source>
        <dbReference type="SAM" id="SignalP"/>
    </source>
</evidence>
<accession>A0A1A9V7B3</accession>
<organism evidence="2 3">
    <name type="scientific">Glossina austeni</name>
    <name type="common">Savannah tsetse fly</name>
    <dbReference type="NCBI Taxonomy" id="7395"/>
    <lineage>
        <taxon>Eukaryota</taxon>
        <taxon>Metazoa</taxon>
        <taxon>Ecdysozoa</taxon>
        <taxon>Arthropoda</taxon>
        <taxon>Hexapoda</taxon>
        <taxon>Insecta</taxon>
        <taxon>Pterygota</taxon>
        <taxon>Neoptera</taxon>
        <taxon>Endopterygota</taxon>
        <taxon>Diptera</taxon>
        <taxon>Brachycera</taxon>
        <taxon>Muscomorpha</taxon>
        <taxon>Hippoboscoidea</taxon>
        <taxon>Glossinidae</taxon>
        <taxon>Glossina</taxon>
    </lineage>
</organism>
<dbReference type="Proteomes" id="UP000078200">
    <property type="component" value="Unassembled WGS sequence"/>
</dbReference>